<dbReference type="RefSeq" id="WP_080800534.1">
    <property type="nucleotide sequence ID" value="NZ_LT828541.1"/>
</dbReference>
<evidence type="ECO:0000313" key="1">
    <source>
        <dbReference type="EMBL" id="SLM31617.1"/>
    </source>
</evidence>
<dbReference type="EMBL" id="FWEV01000282">
    <property type="protein sequence ID" value="SLM31617.1"/>
    <property type="molecule type" value="Genomic_DNA"/>
</dbReference>
<keyword evidence="2" id="KW-1185">Reference proteome</keyword>
<evidence type="ECO:0008006" key="3">
    <source>
        <dbReference type="Google" id="ProtNLM"/>
    </source>
</evidence>
<gene>
    <name evidence="1" type="ORF">MTBBW1_400024</name>
</gene>
<dbReference type="Pfam" id="PF19620">
    <property type="entry name" value="DUF6125"/>
    <property type="match status" value="1"/>
</dbReference>
<protein>
    <recommendedName>
        <fullName evidence="3">Cytosolic protein</fullName>
    </recommendedName>
</protein>
<dbReference type="STRING" id="1246637.MTBBW1_400024"/>
<sequence>MENNNIKDQIEQADNDLLVKMVMDAFHRTIVHYGQWFAEVQHQLGMEKAMEIENMVWDSSYLNQVTRLSKTLGFDLEDGIPAVLKKLTKEELLSLIEKLGVNWLANDGIWFQAVENRYNMNDAKRCNDTCWGRFSPFEAFRIKKLLCLPDNGGIPALKKALAFRMYAAINKQSIEDVNENCIIFRMNECRVQSARKRRGLDDYPCKSGGMVEYPTFAATIDSRITTRCIGCPPDEHPDEWYCAWEFTLHES</sequence>
<dbReference type="Proteomes" id="UP000191931">
    <property type="component" value="Unassembled WGS sequence"/>
</dbReference>
<dbReference type="AlphaFoldDB" id="A0A1W1HGJ7"/>
<evidence type="ECO:0000313" key="2">
    <source>
        <dbReference type="Proteomes" id="UP000191931"/>
    </source>
</evidence>
<name>A0A1W1HGJ7_9BACT</name>
<reference evidence="1 2" key="1">
    <citation type="submission" date="2017-03" db="EMBL/GenBank/DDBJ databases">
        <authorList>
            <person name="Afonso C.L."/>
            <person name="Miller P.J."/>
            <person name="Scott M.A."/>
            <person name="Spackman E."/>
            <person name="Goraichik I."/>
            <person name="Dimitrov K.M."/>
            <person name="Suarez D.L."/>
            <person name="Swayne D.E."/>
        </authorList>
    </citation>
    <scope>NUCLEOTIDE SEQUENCE [LARGE SCALE GENOMIC DNA]</scope>
    <source>
        <strain evidence="1">PRJEB14757</strain>
    </source>
</reference>
<proteinExistence type="predicted"/>
<organism evidence="1 2">
    <name type="scientific">Desulfamplus magnetovallimortis</name>
    <dbReference type="NCBI Taxonomy" id="1246637"/>
    <lineage>
        <taxon>Bacteria</taxon>
        <taxon>Pseudomonadati</taxon>
        <taxon>Thermodesulfobacteriota</taxon>
        <taxon>Desulfobacteria</taxon>
        <taxon>Desulfobacterales</taxon>
        <taxon>Desulfobacteraceae</taxon>
        <taxon>Desulfamplus</taxon>
    </lineage>
</organism>
<dbReference type="OrthoDB" id="9793253at2"/>
<accession>A0A1W1HGJ7</accession>